<dbReference type="AlphaFoldDB" id="A0A919S1V7"/>
<organism evidence="1 2">
    <name type="scientific">Clostridium polyendosporum</name>
    <dbReference type="NCBI Taxonomy" id="69208"/>
    <lineage>
        <taxon>Bacteria</taxon>
        <taxon>Bacillati</taxon>
        <taxon>Bacillota</taxon>
        <taxon>Clostridia</taxon>
        <taxon>Eubacteriales</taxon>
        <taxon>Clostridiaceae</taxon>
        <taxon>Clostridium</taxon>
    </lineage>
</organism>
<proteinExistence type="predicted"/>
<gene>
    <name evidence="1" type="ORF">CPJCM30710_32480</name>
</gene>
<evidence type="ECO:0000313" key="1">
    <source>
        <dbReference type="EMBL" id="GIM30582.1"/>
    </source>
</evidence>
<name>A0A919S1V7_9CLOT</name>
<keyword evidence="2" id="KW-1185">Reference proteome</keyword>
<sequence>MSIIIILLLLLALACTYLYFDKKLTAIKHQLFFINKQYKALKNKYSAKYKSSPNVYVKYSIPSCSSGVTQSNAILFLAPIATSPVINNINEKLQVTILDEAEINNEKWFFVSLPLSTNVNSKGWIKKTDFSLIFSNSKEVINQ</sequence>
<dbReference type="EMBL" id="BOPZ01000044">
    <property type="protein sequence ID" value="GIM30582.1"/>
    <property type="molecule type" value="Genomic_DNA"/>
</dbReference>
<dbReference type="Proteomes" id="UP000679179">
    <property type="component" value="Unassembled WGS sequence"/>
</dbReference>
<comment type="caution">
    <text evidence="1">The sequence shown here is derived from an EMBL/GenBank/DDBJ whole genome shotgun (WGS) entry which is preliminary data.</text>
</comment>
<reference evidence="1" key="1">
    <citation type="submission" date="2021-03" db="EMBL/GenBank/DDBJ databases">
        <title>Taxonomic study of Clostridium polyendosporum from meadow-gley soil under rice.</title>
        <authorList>
            <person name="Kobayashi H."/>
            <person name="Tanizawa Y."/>
            <person name="Yagura M."/>
        </authorList>
    </citation>
    <scope>NUCLEOTIDE SEQUENCE</scope>
    <source>
        <strain evidence="1">JCM 30710</strain>
    </source>
</reference>
<accession>A0A919S1V7</accession>
<protein>
    <submittedName>
        <fullName evidence="1">Uncharacterized protein</fullName>
    </submittedName>
</protein>
<dbReference type="RefSeq" id="WP_212905248.1">
    <property type="nucleotide sequence ID" value="NZ_BOPZ01000044.1"/>
</dbReference>
<evidence type="ECO:0000313" key="2">
    <source>
        <dbReference type="Proteomes" id="UP000679179"/>
    </source>
</evidence>